<reference evidence="2 3" key="1">
    <citation type="submission" date="2016-10" db="EMBL/GenBank/DDBJ databases">
        <authorList>
            <person name="de Groot N.N."/>
        </authorList>
    </citation>
    <scope>NUCLEOTIDE SEQUENCE [LARGE SCALE GENOMIC DNA]</scope>
    <source>
        <strain evidence="2 3">ASO4-2</strain>
    </source>
</reference>
<dbReference type="CDD" id="cd00093">
    <property type="entry name" value="HTH_XRE"/>
    <property type="match status" value="1"/>
</dbReference>
<dbReference type="Gene3D" id="1.10.260.40">
    <property type="entry name" value="lambda repressor-like DNA-binding domains"/>
    <property type="match status" value="1"/>
</dbReference>
<evidence type="ECO:0000313" key="3">
    <source>
        <dbReference type="Proteomes" id="UP000198771"/>
    </source>
</evidence>
<keyword evidence="3" id="KW-1185">Reference proteome</keyword>
<dbReference type="STRING" id="617002.SAMN05660653_01709"/>
<accession>A0A1G6CU31</accession>
<dbReference type="AlphaFoldDB" id="A0A1G6CU31"/>
<dbReference type="SMART" id="SM00530">
    <property type="entry name" value="HTH_XRE"/>
    <property type="match status" value="1"/>
</dbReference>
<name>A0A1G6CU31_9BACT</name>
<dbReference type="Pfam" id="PF01381">
    <property type="entry name" value="HTH_3"/>
    <property type="match status" value="1"/>
</dbReference>
<protein>
    <submittedName>
        <fullName evidence="2">Transcriptional regulator, XRE family</fullName>
    </submittedName>
</protein>
<dbReference type="GO" id="GO:0003677">
    <property type="term" value="F:DNA binding"/>
    <property type="evidence" value="ECO:0007669"/>
    <property type="project" value="InterPro"/>
</dbReference>
<dbReference type="InterPro" id="IPR010982">
    <property type="entry name" value="Lambda_DNA-bd_dom_sf"/>
</dbReference>
<dbReference type="SUPFAM" id="SSF47413">
    <property type="entry name" value="lambda repressor-like DNA-binding domains"/>
    <property type="match status" value="1"/>
</dbReference>
<proteinExistence type="predicted"/>
<dbReference type="RefSeq" id="WP_092120063.1">
    <property type="nucleotide sequence ID" value="NZ_FMXO01000009.1"/>
</dbReference>
<evidence type="ECO:0000259" key="1">
    <source>
        <dbReference type="PROSITE" id="PS50943"/>
    </source>
</evidence>
<evidence type="ECO:0000313" key="2">
    <source>
        <dbReference type="EMBL" id="SDB36245.1"/>
    </source>
</evidence>
<dbReference type="PROSITE" id="PS50943">
    <property type="entry name" value="HTH_CROC1"/>
    <property type="match status" value="1"/>
</dbReference>
<dbReference type="Proteomes" id="UP000198771">
    <property type="component" value="Unassembled WGS sequence"/>
</dbReference>
<dbReference type="OrthoDB" id="9154356at2"/>
<dbReference type="InterPro" id="IPR001387">
    <property type="entry name" value="Cro/C1-type_HTH"/>
</dbReference>
<feature type="domain" description="HTH cro/C1-type" evidence="1">
    <location>
        <begin position="17"/>
        <end position="70"/>
    </location>
</feature>
<sequence length="80" mass="8783">MQSRIKVTSPESLGASLRALRKDKGLNQTEAGKPAGVNQVTVSSIERGIPTRVDTLFRLLAALDLELVIQPREKPDEDAW</sequence>
<dbReference type="EMBL" id="FMXO01000009">
    <property type="protein sequence ID" value="SDB36245.1"/>
    <property type="molecule type" value="Genomic_DNA"/>
</dbReference>
<organism evidence="2 3">
    <name type="scientific">Desulfonatronum thiosulfatophilum</name>
    <dbReference type="NCBI Taxonomy" id="617002"/>
    <lineage>
        <taxon>Bacteria</taxon>
        <taxon>Pseudomonadati</taxon>
        <taxon>Thermodesulfobacteriota</taxon>
        <taxon>Desulfovibrionia</taxon>
        <taxon>Desulfovibrionales</taxon>
        <taxon>Desulfonatronaceae</taxon>
        <taxon>Desulfonatronum</taxon>
    </lineage>
</organism>
<gene>
    <name evidence="2" type="ORF">SAMN05660653_01709</name>
</gene>